<name>A0ABR1FK93_AURAN</name>
<dbReference type="InterPro" id="IPR003591">
    <property type="entry name" value="Leu-rich_rpt_typical-subtyp"/>
</dbReference>
<dbReference type="SUPFAM" id="SSF52058">
    <property type="entry name" value="L domain-like"/>
    <property type="match status" value="1"/>
</dbReference>
<organism evidence="1 2">
    <name type="scientific">Aureococcus anophagefferens</name>
    <name type="common">Harmful bloom alga</name>
    <dbReference type="NCBI Taxonomy" id="44056"/>
    <lineage>
        <taxon>Eukaryota</taxon>
        <taxon>Sar</taxon>
        <taxon>Stramenopiles</taxon>
        <taxon>Ochrophyta</taxon>
        <taxon>Pelagophyceae</taxon>
        <taxon>Pelagomonadales</taxon>
        <taxon>Pelagomonadaceae</taxon>
        <taxon>Aureococcus</taxon>
    </lineage>
</organism>
<keyword evidence="2" id="KW-1185">Reference proteome</keyword>
<accession>A0ABR1FK93</accession>
<dbReference type="EMBL" id="JBBJCI010000368">
    <property type="protein sequence ID" value="KAK7232435.1"/>
    <property type="molecule type" value="Genomic_DNA"/>
</dbReference>
<dbReference type="PANTHER" id="PTHR22710:SF2">
    <property type="entry name" value="X-RAY RADIATION RESISTANCE-ASSOCIATED PROTEIN 1"/>
    <property type="match status" value="1"/>
</dbReference>
<dbReference type="PANTHER" id="PTHR22710">
    <property type="entry name" value="X-RAY RADIATION RESISTANCE ASSOCIATED PROTEIN 1 XRRA1"/>
    <property type="match status" value="1"/>
</dbReference>
<dbReference type="GO" id="GO:0005737">
    <property type="term" value="C:cytoplasm"/>
    <property type="evidence" value="ECO:0007669"/>
    <property type="project" value="UniProtKB-SubCell"/>
</dbReference>
<reference evidence="1 2" key="1">
    <citation type="submission" date="2024-03" db="EMBL/GenBank/DDBJ databases">
        <title>Aureococcus anophagefferens CCMP1851 and Kratosvirus quantuckense: Draft genome of a second virus-susceptible host strain in the model system.</title>
        <authorList>
            <person name="Chase E."/>
            <person name="Truchon A.R."/>
            <person name="Schepens W."/>
            <person name="Wilhelm S.W."/>
        </authorList>
    </citation>
    <scope>NUCLEOTIDE SEQUENCE [LARGE SCALE GENOMIC DNA]</scope>
    <source>
        <strain evidence="1 2">CCMP1851</strain>
    </source>
</reference>
<dbReference type="SMART" id="SM00369">
    <property type="entry name" value="LRR_TYP"/>
    <property type="match status" value="2"/>
</dbReference>
<protein>
    <submittedName>
        <fullName evidence="1">Uncharacterized protein</fullName>
    </submittedName>
</protein>
<gene>
    <name evidence="1" type="ORF">SO694_00032116</name>
</gene>
<dbReference type="GO" id="GO:0005634">
    <property type="term" value="C:nucleus"/>
    <property type="evidence" value="ECO:0007669"/>
    <property type="project" value="TreeGrafter"/>
</dbReference>
<dbReference type="InterPro" id="IPR001611">
    <property type="entry name" value="Leu-rich_rpt"/>
</dbReference>
<dbReference type="KEGG" id="aaf:AURANDRAFT_65663"/>
<proteinExistence type="predicted"/>
<dbReference type="PROSITE" id="PS51450">
    <property type="entry name" value="LRR"/>
    <property type="match status" value="2"/>
</dbReference>
<dbReference type="Pfam" id="PF13855">
    <property type="entry name" value="LRR_8"/>
    <property type="match status" value="1"/>
</dbReference>
<dbReference type="InterPro" id="IPR032675">
    <property type="entry name" value="LRR_dom_sf"/>
</dbReference>
<evidence type="ECO:0000313" key="2">
    <source>
        <dbReference type="Proteomes" id="UP001363151"/>
    </source>
</evidence>
<evidence type="ECO:0000313" key="1">
    <source>
        <dbReference type="EMBL" id="KAK7232435.1"/>
    </source>
</evidence>
<comment type="caution">
    <text evidence="1">The sequence shown here is derived from an EMBL/GenBank/DDBJ whole genome shotgun (WGS) entry which is preliminary data.</text>
</comment>
<sequence>MGVTVDKHGARRQLASMGTVNLTPGDNLPQARRVTGALRMISVDVHAERARAERLERSRARLTRSVAPVVDGFLLLEACGVEFPDEGHRADVSGYAASSVSETDLEYFPRLATLDCSDNCLPLAPFGKLPRLKELRFAANGLERFDWPQGSSAWQRLQVLDLSYNALGVQAVTNLAGMPQLRELDLTGNGLRSLPTHEEFGKFPALERLSLERNKLGGDAQDDCGNVCALSGLTRLRELSLAHNKLTGFPTLDAVAEATKVSETAIFVELVALNLAWNKIHTEGDVMGLTLLPKLEHLALYGNPLLGPAKEDASGGSVRNFAECAADARDGWTDRLLEVSTEVPRRRAPRGSMAAATNARGDRRFRNVSLTRVPEPPIPTAAEFRARGNRALLDKASQDSISRSGTWDSNRGVGDFYPPPAPATAGQPSTRGPTAGVADDGMFLTALDDVDDLSRAEAEEILAEHGDDDPLVRPSTLMARAIEPDRRSDPGKLRAALNALKFALDHPVTSHTTAAPTHRGGLVPYANRPTKAYLNRKLPRRPYQLKEKPGESALRDADAAKRRAANVMQTNALHEIGSVLDQMNHNVLQAATEFDDDESQGTLTSLK</sequence>
<dbReference type="Gene3D" id="3.80.10.10">
    <property type="entry name" value="Ribonuclease Inhibitor"/>
    <property type="match status" value="1"/>
</dbReference>
<dbReference type="Proteomes" id="UP001363151">
    <property type="component" value="Unassembled WGS sequence"/>
</dbReference>